<dbReference type="PANTHER" id="PTHR43033">
    <property type="entry name" value="TRNA(ILE)-LYSIDINE SYNTHASE-RELATED"/>
    <property type="match status" value="1"/>
</dbReference>
<keyword evidence="11" id="KW-1185">Reference proteome</keyword>
<evidence type="ECO:0000256" key="3">
    <source>
        <dbReference type="ARBA" id="ARBA00022598"/>
    </source>
</evidence>
<comment type="domain">
    <text evidence="8">The N-terminal region contains the highly conserved SGGXDS motif, predicted to be a P-loop motif involved in ATP binding.</text>
</comment>
<dbReference type="AlphaFoldDB" id="A0A3D9KXL7"/>
<comment type="subcellular location">
    <subcellularLocation>
        <location evidence="1 8">Cytoplasm</location>
    </subcellularLocation>
</comment>
<accession>A0A3D9KXL7</accession>
<dbReference type="Gene3D" id="3.40.50.620">
    <property type="entry name" value="HUPs"/>
    <property type="match status" value="1"/>
</dbReference>
<keyword evidence="2 8" id="KW-0963">Cytoplasm</keyword>
<dbReference type="EMBL" id="QREG01000025">
    <property type="protein sequence ID" value="RED93387.1"/>
    <property type="molecule type" value="Genomic_DNA"/>
</dbReference>
<evidence type="ECO:0000256" key="8">
    <source>
        <dbReference type="HAMAP-Rule" id="MF_01161"/>
    </source>
</evidence>
<keyword evidence="5 8" id="KW-0547">Nucleotide-binding</keyword>
<dbReference type="GO" id="GO:0006400">
    <property type="term" value="P:tRNA modification"/>
    <property type="evidence" value="ECO:0007669"/>
    <property type="project" value="UniProtKB-UniRule"/>
</dbReference>
<evidence type="ECO:0000256" key="4">
    <source>
        <dbReference type="ARBA" id="ARBA00022694"/>
    </source>
</evidence>
<sequence>MYEAFLTFIKAHQMPIEDQKILLAVSGGADSMVMAHLFLQQDIAFGVAHVNYGLRGEDSHGDEALVSSWCADHNISCHIHQVEPEAFLRGDSTQMIARDIRYSFFEKLQHECGYNVVATAHNANDNLETVLLNLTKGTGIRGLVGIAPVKGHVIRPLLFATKQEVYAYAKKEGLSWREDKSNQKNDYQRNLIRNEVVPLLKQINPSLEQTFGQTWERLVGCAEIVKGDADRFPIEMDGNQHKLDVSWVRNDAASGVRLSELLRVYGFSYTDITDLKRSIIANHSGKMFMSATHVINLDRQVLLISKKGDQDLQKTMIADSTGIYKCGKVSFKVSTESGNDLPIHIPPQVGYFDLHKVSFPLEVSPWATGDSFRPLGMKGKKKVSDFMIDTKIPVTLKREVLTMKSAGEIMWIVGHRTDDRFKVTSQTRTMLRIEVTPDA</sequence>
<name>A0A3D9KXL7_MARFU</name>
<comment type="function">
    <text evidence="8">Ligates lysine onto the cytidine present at position 34 of the AUA codon-specific tRNA(Ile) that contains the anticodon CAU, in an ATP-dependent manner. Cytidine is converted to lysidine, thus changing the amino acid specificity of the tRNA from methionine to isoleucine.</text>
</comment>
<keyword evidence="3 8" id="KW-0436">Ligase</keyword>
<dbReference type="InterPro" id="IPR012795">
    <property type="entry name" value="tRNA_Ile_lys_synt_N"/>
</dbReference>
<feature type="domain" description="Lysidine-tRNA(Ile) synthetase C-terminal" evidence="9">
    <location>
        <begin position="361"/>
        <end position="433"/>
    </location>
</feature>
<organism evidence="10 11">
    <name type="scientific">Marinoscillum furvescens DSM 4134</name>
    <dbReference type="NCBI Taxonomy" id="1122208"/>
    <lineage>
        <taxon>Bacteria</taxon>
        <taxon>Pseudomonadati</taxon>
        <taxon>Bacteroidota</taxon>
        <taxon>Cytophagia</taxon>
        <taxon>Cytophagales</taxon>
        <taxon>Reichenbachiellaceae</taxon>
        <taxon>Marinoscillum</taxon>
    </lineage>
</organism>
<dbReference type="Pfam" id="PF11734">
    <property type="entry name" value="TilS_C"/>
    <property type="match status" value="1"/>
</dbReference>
<evidence type="ECO:0000256" key="5">
    <source>
        <dbReference type="ARBA" id="ARBA00022741"/>
    </source>
</evidence>
<dbReference type="InterPro" id="IPR014729">
    <property type="entry name" value="Rossmann-like_a/b/a_fold"/>
</dbReference>
<comment type="similarity">
    <text evidence="8">Belongs to the tRNA(Ile)-lysidine synthase family.</text>
</comment>
<dbReference type="EC" id="6.3.4.19" evidence="8"/>
<feature type="binding site" evidence="8">
    <location>
        <begin position="26"/>
        <end position="31"/>
    </location>
    <ligand>
        <name>ATP</name>
        <dbReference type="ChEBI" id="CHEBI:30616"/>
    </ligand>
</feature>
<comment type="catalytic activity">
    <reaction evidence="7 8">
        <text>cytidine(34) in tRNA(Ile2) + L-lysine + ATP = lysidine(34) in tRNA(Ile2) + AMP + diphosphate + H(+)</text>
        <dbReference type="Rhea" id="RHEA:43744"/>
        <dbReference type="Rhea" id="RHEA-COMP:10625"/>
        <dbReference type="Rhea" id="RHEA-COMP:10670"/>
        <dbReference type="ChEBI" id="CHEBI:15378"/>
        <dbReference type="ChEBI" id="CHEBI:30616"/>
        <dbReference type="ChEBI" id="CHEBI:32551"/>
        <dbReference type="ChEBI" id="CHEBI:33019"/>
        <dbReference type="ChEBI" id="CHEBI:82748"/>
        <dbReference type="ChEBI" id="CHEBI:83665"/>
        <dbReference type="ChEBI" id="CHEBI:456215"/>
        <dbReference type="EC" id="6.3.4.19"/>
    </reaction>
</comment>
<dbReference type="NCBIfam" id="TIGR02432">
    <property type="entry name" value="lysidine_TilS_N"/>
    <property type="match status" value="1"/>
</dbReference>
<dbReference type="SUPFAM" id="SSF56037">
    <property type="entry name" value="PheT/TilS domain"/>
    <property type="match status" value="1"/>
</dbReference>
<protein>
    <recommendedName>
        <fullName evidence="8">tRNA(Ile)-lysidine synthase</fullName>
        <ecNumber evidence="8">6.3.4.19</ecNumber>
    </recommendedName>
    <alternativeName>
        <fullName evidence="8">tRNA(Ile)-2-lysyl-cytidine synthase</fullName>
    </alternativeName>
    <alternativeName>
        <fullName evidence="8">tRNA(Ile)-lysidine synthetase</fullName>
    </alternativeName>
</protein>
<evidence type="ECO:0000259" key="9">
    <source>
        <dbReference type="SMART" id="SM00977"/>
    </source>
</evidence>
<dbReference type="CDD" id="cd01992">
    <property type="entry name" value="TilS_N"/>
    <property type="match status" value="1"/>
</dbReference>
<evidence type="ECO:0000256" key="7">
    <source>
        <dbReference type="ARBA" id="ARBA00048539"/>
    </source>
</evidence>
<dbReference type="GO" id="GO:0005737">
    <property type="term" value="C:cytoplasm"/>
    <property type="evidence" value="ECO:0007669"/>
    <property type="project" value="UniProtKB-SubCell"/>
</dbReference>
<dbReference type="GO" id="GO:0032267">
    <property type="term" value="F:tRNA(Ile)-lysidine synthase activity"/>
    <property type="evidence" value="ECO:0007669"/>
    <property type="project" value="UniProtKB-EC"/>
</dbReference>
<dbReference type="SUPFAM" id="SSF52402">
    <property type="entry name" value="Adenine nucleotide alpha hydrolases-like"/>
    <property type="match status" value="1"/>
</dbReference>
<dbReference type="InterPro" id="IPR012094">
    <property type="entry name" value="tRNA_Ile_lys_synt"/>
</dbReference>
<dbReference type="InterPro" id="IPR011063">
    <property type="entry name" value="TilS/TtcA_N"/>
</dbReference>
<dbReference type="PANTHER" id="PTHR43033:SF1">
    <property type="entry name" value="TRNA(ILE)-LYSIDINE SYNTHASE-RELATED"/>
    <property type="match status" value="1"/>
</dbReference>
<comment type="caution">
    <text evidence="10">The sequence shown here is derived from an EMBL/GenBank/DDBJ whole genome shotgun (WGS) entry which is preliminary data.</text>
</comment>
<proteinExistence type="inferred from homology"/>
<dbReference type="NCBIfam" id="TIGR02433">
    <property type="entry name" value="lysidine_TilS_C"/>
    <property type="match status" value="1"/>
</dbReference>
<evidence type="ECO:0000256" key="2">
    <source>
        <dbReference type="ARBA" id="ARBA00022490"/>
    </source>
</evidence>
<dbReference type="HAMAP" id="MF_01161">
    <property type="entry name" value="tRNA_Ile_lys_synt"/>
    <property type="match status" value="1"/>
</dbReference>
<reference evidence="10 11" key="1">
    <citation type="submission" date="2018-07" db="EMBL/GenBank/DDBJ databases">
        <title>Genomic Encyclopedia of Type Strains, Phase IV (KMG-IV): sequencing the most valuable type-strain genomes for metagenomic binning, comparative biology and taxonomic classification.</title>
        <authorList>
            <person name="Goeker M."/>
        </authorList>
    </citation>
    <scope>NUCLEOTIDE SEQUENCE [LARGE SCALE GENOMIC DNA]</scope>
    <source>
        <strain evidence="10 11">DSM 4134</strain>
    </source>
</reference>
<evidence type="ECO:0000256" key="1">
    <source>
        <dbReference type="ARBA" id="ARBA00004496"/>
    </source>
</evidence>
<keyword evidence="4 8" id="KW-0819">tRNA processing</keyword>
<dbReference type="Pfam" id="PF01171">
    <property type="entry name" value="ATP_bind_3"/>
    <property type="match status" value="1"/>
</dbReference>
<keyword evidence="6 8" id="KW-0067">ATP-binding</keyword>
<dbReference type="SMART" id="SM00977">
    <property type="entry name" value="TilS_C"/>
    <property type="match status" value="1"/>
</dbReference>
<dbReference type="InterPro" id="IPR012796">
    <property type="entry name" value="Lysidine-tRNA-synth_C"/>
</dbReference>
<gene>
    <name evidence="8" type="primary">tilS</name>
    <name evidence="10" type="ORF">C7460_12532</name>
</gene>
<evidence type="ECO:0000313" key="11">
    <source>
        <dbReference type="Proteomes" id="UP000256779"/>
    </source>
</evidence>
<evidence type="ECO:0000256" key="6">
    <source>
        <dbReference type="ARBA" id="ARBA00022840"/>
    </source>
</evidence>
<dbReference type="GO" id="GO:0005524">
    <property type="term" value="F:ATP binding"/>
    <property type="evidence" value="ECO:0007669"/>
    <property type="project" value="UniProtKB-UniRule"/>
</dbReference>
<dbReference type="Proteomes" id="UP000256779">
    <property type="component" value="Unassembled WGS sequence"/>
</dbReference>
<evidence type="ECO:0000313" key="10">
    <source>
        <dbReference type="EMBL" id="RED93387.1"/>
    </source>
</evidence>